<evidence type="ECO:0000313" key="9">
    <source>
        <dbReference type="Proteomes" id="UP000887568"/>
    </source>
</evidence>
<dbReference type="GO" id="GO:0016020">
    <property type="term" value="C:membrane"/>
    <property type="evidence" value="ECO:0007669"/>
    <property type="project" value="UniProtKB-SubCell"/>
</dbReference>
<dbReference type="GeneID" id="119722230"/>
<evidence type="ECO:0000256" key="6">
    <source>
        <dbReference type="SAM" id="Phobius"/>
    </source>
</evidence>
<dbReference type="PROSITE" id="PS00237">
    <property type="entry name" value="G_PROTEIN_RECEP_F1_1"/>
    <property type="match status" value="1"/>
</dbReference>
<dbReference type="EnsemblMetazoa" id="XM_038192274.1">
    <property type="protein sequence ID" value="XP_038048202.1"/>
    <property type="gene ID" value="LOC119722230"/>
</dbReference>
<organism evidence="8 9">
    <name type="scientific">Patiria miniata</name>
    <name type="common">Bat star</name>
    <name type="synonym">Asterina miniata</name>
    <dbReference type="NCBI Taxonomy" id="46514"/>
    <lineage>
        <taxon>Eukaryota</taxon>
        <taxon>Metazoa</taxon>
        <taxon>Echinodermata</taxon>
        <taxon>Eleutherozoa</taxon>
        <taxon>Asterozoa</taxon>
        <taxon>Asteroidea</taxon>
        <taxon>Valvatacea</taxon>
        <taxon>Valvatida</taxon>
        <taxon>Asterinidae</taxon>
        <taxon>Patiria</taxon>
    </lineage>
</organism>
<evidence type="ECO:0000256" key="4">
    <source>
        <dbReference type="ARBA" id="ARBA00023136"/>
    </source>
</evidence>
<keyword evidence="5" id="KW-0297">G-protein coupled receptor</keyword>
<feature type="transmembrane region" description="Helical" evidence="6">
    <location>
        <begin position="231"/>
        <end position="252"/>
    </location>
</feature>
<keyword evidence="2 5" id="KW-0812">Transmembrane</keyword>
<reference evidence="8" key="1">
    <citation type="submission" date="2022-11" db="UniProtKB">
        <authorList>
            <consortium name="EnsemblMetazoa"/>
        </authorList>
    </citation>
    <scope>IDENTIFICATION</scope>
</reference>
<proteinExistence type="inferred from homology"/>
<dbReference type="Proteomes" id="UP000887568">
    <property type="component" value="Unplaced"/>
</dbReference>
<keyword evidence="5" id="KW-0807">Transducer</keyword>
<dbReference type="RefSeq" id="XP_038048202.1">
    <property type="nucleotide sequence ID" value="XM_038192274.1"/>
</dbReference>
<dbReference type="InterPro" id="IPR017452">
    <property type="entry name" value="GPCR_Rhodpsn_7TM"/>
</dbReference>
<keyword evidence="3 6" id="KW-1133">Transmembrane helix</keyword>
<evidence type="ECO:0000256" key="2">
    <source>
        <dbReference type="ARBA" id="ARBA00022692"/>
    </source>
</evidence>
<evidence type="ECO:0000256" key="3">
    <source>
        <dbReference type="ARBA" id="ARBA00022989"/>
    </source>
</evidence>
<protein>
    <recommendedName>
        <fullName evidence="7">G-protein coupled receptors family 1 profile domain-containing protein</fullName>
    </recommendedName>
</protein>
<feature type="transmembrane region" description="Helical" evidence="6">
    <location>
        <begin position="198"/>
        <end position="219"/>
    </location>
</feature>
<keyword evidence="4 6" id="KW-0472">Membrane</keyword>
<dbReference type="Pfam" id="PF00001">
    <property type="entry name" value="7tm_1"/>
    <property type="match status" value="2"/>
</dbReference>
<comment type="similarity">
    <text evidence="5">Belongs to the G-protein coupled receptor 1 family.</text>
</comment>
<feature type="domain" description="G-protein coupled receptors family 1 profile" evidence="7">
    <location>
        <begin position="17"/>
        <end position="250"/>
    </location>
</feature>
<accession>A0A913Z8Y0</accession>
<keyword evidence="5" id="KW-0675">Receptor</keyword>
<sequence length="275" mass="30980">MILRVYKSLVGVLGLLGNFLVCVVILKVRAMQTRTNAFIFNQAVIDFFGSVVIILQTDVSLPDPLPSGATGWIWCHIWISHFMTMMFFVSSTFNLLAVTLERYFAIVYPFKYQAAFASYPRLKVGGDHSDLLDLRFGYQDLLPHDRGEHSGRVELKRQANRSGPSTGTVSRAVAAASGAPESMSDSLLRARRNTFKTLLVVFVTFLICWSPNQIIFLSWNFGWDAKFTDWYFVLTLALVATNSCVNPFIYALKYKQFRYGLLQILGKKSAQVDAA</sequence>
<dbReference type="OrthoDB" id="5975505at2759"/>
<dbReference type="GO" id="GO:0004930">
    <property type="term" value="F:G protein-coupled receptor activity"/>
    <property type="evidence" value="ECO:0007669"/>
    <property type="project" value="UniProtKB-KW"/>
</dbReference>
<dbReference type="OMA" id="CHIWISH"/>
<feature type="transmembrane region" description="Helical" evidence="6">
    <location>
        <begin position="6"/>
        <end position="26"/>
    </location>
</feature>
<dbReference type="AlphaFoldDB" id="A0A913Z8Y0"/>
<comment type="subcellular location">
    <subcellularLocation>
        <location evidence="1">Membrane</location>
    </subcellularLocation>
</comment>
<dbReference type="PANTHER" id="PTHR45698">
    <property type="entry name" value="TRACE AMINE-ASSOCIATED RECEPTOR 19N-RELATED"/>
    <property type="match status" value="1"/>
</dbReference>
<dbReference type="PANTHER" id="PTHR45698:SF1">
    <property type="entry name" value="TRACE AMINE-ASSOCIATED RECEPTOR 13C-LIKE"/>
    <property type="match status" value="1"/>
</dbReference>
<evidence type="ECO:0000256" key="5">
    <source>
        <dbReference type="RuleBase" id="RU000688"/>
    </source>
</evidence>
<dbReference type="InterPro" id="IPR000276">
    <property type="entry name" value="GPCR_Rhodpsn"/>
</dbReference>
<feature type="transmembrane region" description="Helical" evidence="6">
    <location>
        <begin position="38"/>
        <end position="57"/>
    </location>
</feature>
<dbReference type="SUPFAM" id="SSF81321">
    <property type="entry name" value="Family A G protein-coupled receptor-like"/>
    <property type="match status" value="2"/>
</dbReference>
<evidence type="ECO:0000256" key="1">
    <source>
        <dbReference type="ARBA" id="ARBA00004370"/>
    </source>
</evidence>
<dbReference type="Gene3D" id="1.20.1070.10">
    <property type="entry name" value="Rhodopsin 7-helix transmembrane proteins"/>
    <property type="match status" value="2"/>
</dbReference>
<dbReference type="CDD" id="cd00637">
    <property type="entry name" value="7tm_classA_rhodopsin-like"/>
    <property type="match status" value="1"/>
</dbReference>
<feature type="transmembrane region" description="Helical" evidence="6">
    <location>
        <begin position="77"/>
        <end position="100"/>
    </location>
</feature>
<dbReference type="PROSITE" id="PS50262">
    <property type="entry name" value="G_PROTEIN_RECEP_F1_2"/>
    <property type="match status" value="1"/>
</dbReference>
<name>A0A913Z8Y0_PATMI</name>
<dbReference type="PRINTS" id="PR00237">
    <property type="entry name" value="GPCRRHODOPSN"/>
</dbReference>
<evidence type="ECO:0000313" key="8">
    <source>
        <dbReference type="EnsemblMetazoa" id="XP_038048202.1"/>
    </source>
</evidence>
<keyword evidence="9" id="KW-1185">Reference proteome</keyword>
<evidence type="ECO:0000259" key="7">
    <source>
        <dbReference type="PROSITE" id="PS50262"/>
    </source>
</evidence>